<feature type="region of interest" description="Disordered" evidence="1">
    <location>
        <begin position="296"/>
        <end position="317"/>
    </location>
</feature>
<dbReference type="CDD" id="cd22699">
    <property type="entry name" value="FHA_PLM2-like"/>
    <property type="match status" value="1"/>
</dbReference>
<dbReference type="OrthoDB" id="5348546at2759"/>
<dbReference type="EMBL" id="HE650824">
    <property type="protein sequence ID" value="CCF58053.1"/>
    <property type="molecule type" value="Genomic_DNA"/>
</dbReference>
<dbReference type="GeneID" id="13882377"/>
<dbReference type="InterPro" id="IPR000253">
    <property type="entry name" value="FHA_dom"/>
</dbReference>
<keyword evidence="4" id="KW-1185">Reference proteome</keyword>
<dbReference type="Gene3D" id="2.60.200.20">
    <property type="match status" value="1"/>
</dbReference>
<dbReference type="eggNOG" id="ENOG502RZJP">
    <property type="taxonomic scope" value="Eukaryota"/>
</dbReference>
<evidence type="ECO:0000259" key="2">
    <source>
        <dbReference type="PROSITE" id="PS50006"/>
    </source>
</evidence>
<dbReference type="SUPFAM" id="SSF49879">
    <property type="entry name" value="SMAD/FHA domain"/>
    <property type="match status" value="1"/>
</dbReference>
<accession>H2AUK3</accession>
<feature type="compositionally biased region" description="Low complexity" evidence="1">
    <location>
        <begin position="58"/>
        <end position="75"/>
    </location>
</feature>
<evidence type="ECO:0000313" key="4">
    <source>
        <dbReference type="Proteomes" id="UP000005220"/>
    </source>
</evidence>
<dbReference type="RefSeq" id="XP_003957188.1">
    <property type="nucleotide sequence ID" value="XM_003957139.1"/>
</dbReference>
<dbReference type="STRING" id="1071382.H2AUK3"/>
<dbReference type="GO" id="GO:0003682">
    <property type="term" value="F:chromatin binding"/>
    <property type="evidence" value="ECO:0007669"/>
    <property type="project" value="EnsemblFungi"/>
</dbReference>
<dbReference type="Proteomes" id="UP000005220">
    <property type="component" value="Chromosome 4"/>
</dbReference>
<feature type="region of interest" description="Disordered" evidence="1">
    <location>
        <begin position="52"/>
        <end position="75"/>
    </location>
</feature>
<dbReference type="Pfam" id="PF00498">
    <property type="entry name" value="FHA"/>
    <property type="match status" value="1"/>
</dbReference>
<dbReference type="PROSITE" id="PS50006">
    <property type="entry name" value="FHA_DOMAIN"/>
    <property type="match status" value="1"/>
</dbReference>
<feature type="domain" description="FHA" evidence="2">
    <location>
        <begin position="113"/>
        <end position="160"/>
    </location>
</feature>
<name>H2AUK3_KAZAF</name>
<proteinExistence type="predicted"/>
<dbReference type="HOGENOM" id="CLU_027153_0_0_1"/>
<sequence length="611" mass="69102">MAHQFPPSSPAAFRTSNRDLIDVDVGNYPSQLSSEDYLLEKSRAHYLTEHPNSVFKHSQNNNYPSPGPSSSMHIPSSPIKNANNSKLKAPSVVKKLSNSSTYIELDPYNTSRLTIGRKRSVCDIILPSKKNISRQHAFITYIHETNKVILECNGTNGIIIKLPTGIDFYLIKPDDTKPVFELVSKENSFSSIVQKFSSEQNKLLIKSRNLTSFALLKGEKVLMPFIKETIIDFRQVQIILKLQNIETDFYSNTSRNLCHDDNATETDAEMTFLNAKSDDFHSVALTPSKRLIPVVHSPSTEKNESCRSEPSSPESETDIVVNTMTPRTFPSGVLPNTPIKIRKEGIRSSNFETPVRSQDKMAIKVSQFPNLDFTNNSNCMTIYSLLKKGDTMKSNSSVRSPFQDSKTECKEMNKKCQASSPPESSIIASVEALQSDNCGNVTKMHNASCNKSIKVNRESELPQKIVKPKRQQIKKGIKKNIERKTNEEILQHMGDRGTNCGELQRILSNYLAFSTIQQTPLSLLWKINPAISSLKRDELHALLMADKSIGIIRRYGKDAANKPLEEEYYYDIENDRDKDRRDLLISLKGGRNGIRSCRKTHKQYYWKKPAK</sequence>
<dbReference type="InParanoid" id="H2AUK3"/>
<dbReference type="GO" id="GO:0006974">
    <property type="term" value="P:DNA damage response"/>
    <property type="evidence" value="ECO:0007669"/>
    <property type="project" value="EnsemblFungi"/>
</dbReference>
<dbReference type="AlphaFoldDB" id="H2AUK3"/>
<dbReference type="GO" id="GO:0000785">
    <property type="term" value="C:chromatin"/>
    <property type="evidence" value="ECO:0007669"/>
    <property type="project" value="EnsemblFungi"/>
</dbReference>
<dbReference type="InterPro" id="IPR008984">
    <property type="entry name" value="SMAD_FHA_dom_sf"/>
</dbReference>
<dbReference type="KEGG" id="kaf:KAFR_0D04050"/>
<evidence type="ECO:0000313" key="3">
    <source>
        <dbReference type="EMBL" id="CCF58053.1"/>
    </source>
</evidence>
<dbReference type="FunCoup" id="H2AUK3">
    <property type="interactions" value="287"/>
</dbReference>
<dbReference type="SMART" id="SM00240">
    <property type="entry name" value="FHA"/>
    <property type="match status" value="1"/>
</dbReference>
<evidence type="ECO:0000256" key="1">
    <source>
        <dbReference type="SAM" id="MobiDB-lite"/>
    </source>
</evidence>
<protein>
    <recommendedName>
        <fullName evidence="2">FHA domain-containing protein</fullName>
    </recommendedName>
</protein>
<organism evidence="3 4">
    <name type="scientific">Kazachstania africana (strain ATCC 22294 / BCRC 22015 / CBS 2517 / CECT 1963 / NBRC 1671 / NRRL Y-8276)</name>
    <name type="common">Yeast</name>
    <name type="synonym">Kluyveromyces africanus</name>
    <dbReference type="NCBI Taxonomy" id="1071382"/>
    <lineage>
        <taxon>Eukaryota</taxon>
        <taxon>Fungi</taxon>
        <taxon>Dikarya</taxon>
        <taxon>Ascomycota</taxon>
        <taxon>Saccharomycotina</taxon>
        <taxon>Saccharomycetes</taxon>
        <taxon>Saccharomycetales</taxon>
        <taxon>Saccharomycetaceae</taxon>
        <taxon>Kazachstania</taxon>
    </lineage>
</organism>
<gene>
    <name evidence="3" type="primary">KAFR0D04050</name>
    <name evidence="3" type="ORF">KAFR_0D04050</name>
</gene>
<reference evidence="3 4" key="1">
    <citation type="journal article" date="2011" name="Proc. Natl. Acad. Sci. U.S.A.">
        <title>Evolutionary erosion of yeast sex chromosomes by mating-type switching accidents.</title>
        <authorList>
            <person name="Gordon J.L."/>
            <person name="Armisen D."/>
            <person name="Proux-Wera E."/>
            <person name="Oheigeartaigh S.S."/>
            <person name="Byrne K.P."/>
            <person name="Wolfe K.H."/>
        </authorList>
    </citation>
    <scope>NUCLEOTIDE SEQUENCE [LARGE SCALE GENOMIC DNA]</scope>
    <source>
        <strain evidence="4">ATCC 22294 / BCRC 22015 / CBS 2517 / CECT 1963 / NBRC 1671 / NRRL Y-8276</strain>
    </source>
</reference>